<dbReference type="InterPro" id="IPR000305">
    <property type="entry name" value="GIY-YIG_endonuc"/>
</dbReference>
<dbReference type="SMART" id="SM00465">
    <property type="entry name" value="GIYc"/>
    <property type="match status" value="1"/>
</dbReference>
<evidence type="ECO:0000256" key="1">
    <source>
        <dbReference type="SAM" id="MobiDB-lite"/>
    </source>
</evidence>
<evidence type="ECO:0000313" key="3">
    <source>
        <dbReference type="EMBL" id="QHS82155.1"/>
    </source>
</evidence>
<protein>
    <recommendedName>
        <fullName evidence="2">GIY-YIG domain-containing protein</fullName>
    </recommendedName>
</protein>
<dbReference type="CDD" id="cd10443">
    <property type="entry name" value="GIY-YIG_HE_Tlr8p_PBC-V_like"/>
    <property type="match status" value="1"/>
</dbReference>
<feature type="domain" description="GIY-YIG" evidence="2">
    <location>
        <begin position="11"/>
        <end position="96"/>
    </location>
</feature>
<dbReference type="PROSITE" id="PS50164">
    <property type="entry name" value="GIY_YIG"/>
    <property type="match status" value="1"/>
</dbReference>
<evidence type="ECO:0000259" key="2">
    <source>
        <dbReference type="PROSITE" id="PS50164"/>
    </source>
</evidence>
<dbReference type="SUPFAM" id="SSF82771">
    <property type="entry name" value="GIY-YIG endonuclease"/>
    <property type="match status" value="1"/>
</dbReference>
<dbReference type="AlphaFoldDB" id="A0A6C0ASA9"/>
<sequence length="366" mass="43818">MENINITENEIYGFIYCISFPNGKKYIGQTTKLVEERIKEHIIVSKTDAQYLLSKAIRKYGENSIEYKAIDNACNRDELNQLEIQHIIFYNTHYLKGHGYNMTDGGEGVSGYIHTEESKKIMSYKSKLYFSNSSIRDSKSIEVKTYFENPENKLRLSEQIKLYFIKHPEARENMSTKMTEYFSNPENRLKQSKKRQEYFSNPENRENMSTKMTEYYSNPENRKNMSDTKKEFYKNNPEILKQHSERMKEKHKNNPEISKQHSERMKEYYNSPEIRKKLEEQHIKTLYKKVMKQLLNRKTKLQKSIRGPPKPFDVYYNEKHIGTFDYVPFAIDFLQKNKNININGHNIRKVLYGERTHTHGYIFKYI</sequence>
<dbReference type="InterPro" id="IPR035901">
    <property type="entry name" value="GIY-YIG_endonuc_sf"/>
</dbReference>
<proteinExistence type="predicted"/>
<name>A0A6C0ASA9_9ZZZZ</name>
<accession>A0A6C0ASA9</accession>
<organism evidence="3">
    <name type="scientific">viral metagenome</name>
    <dbReference type="NCBI Taxonomy" id="1070528"/>
    <lineage>
        <taxon>unclassified sequences</taxon>
        <taxon>metagenomes</taxon>
        <taxon>organismal metagenomes</taxon>
    </lineage>
</organism>
<dbReference type="EMBL" id="MN740763">
    <property type="protein sequence ID" value="QHS82155.1"/>
    <property type="molecule type" value="Genomic_DNA"/>
</dbReference>
<feature type="region of interest" description="Disordered" evidence="1">
    <location>
        <begin position="186"/>
        <end position="205"/>
    </location>
</feature>
<reference evidence="3" key="1">
    <citation type="journal article" date="2020" name="Nature">
        <title>Giant virus diversity and host interactions through global metagenomics.</title>
        <authorList>
            <person name="Schulz F."/>
            <person name="Roux S."/>
            <person name="Paez-Espino D."/>
            <person name="Jungbluth S."/>
            <person name="Walsh D.A."/>
            <person name="Denef V.J."/>
            <person name="McMahon K.D."/>
            <person name="Konstantinidis K.T."/>
            <person name="Eloe-Fadrosh E.A."/>
            <person name="Kyrpides N.C."/>
            <person name="Woyke T."/>
        </authorList>
    </citation>
    <scope>NUCLEOTIDE SEQUENCE</scope>
    <source>
        <strain evidence="3">GVMAG-S-1101165-79</strain>
    </source>
</reference>